<dbReference type="Gene3D" id="2.102.10.10">
    <property type="entry name" value="Rieske [2Fe-2S] iron-sulphur domain"/>
    <property type="match status" value="1"/>
</dbReference>
<dbReference type="SUPFAM" id="SSF50022">
    <property type="entry name" value="ISP domain"/>
    <property type="match status" value="1"/>
</dbReference>
<dbReference type="PROSITE" id="PS51296">
    <property type="entry name" value="RIESKE"/>
    <property type="match status" value="1"/>
</dbReference>
<name>A0A6J4V619_9BACT</name>
<dbReference type="EMBL" id="CADCWL010000120">
    <property type="protein sequence ID" value="CAA9568212.1"/>
    <property type="molecule type" value="Genomic_DNA"/>
</dbReference>
<gene>
    <name evidence="6" type="ORF">AVDCRST_MAG19-2494</name>
</gene>
<dbReference type="GO" id="GO:0046872">
    <property type="term" value="F:metal ion binding"/>
    <property type="evidence" value="ECO:0007669"/>
    <property type="project" value="UniProtKB-KW"/>
</dbReference>
<evidence type="ECO:0000259" key="5">
    <source>
        <dbReference type="PROSITE" id="PS51296"/>
    </source>
</evidence>
<dbReference type="PANTHER" id="PTHR21496:SF23">
    <property type="entry name" value="3-PHENYLPROPIONATE_CINNAMIC ACID DIOXYGENASE FERREDOXIN SUBUNIT"/>
    <property type="match status" value="1"/>
</dbReference>
<evidence type="ECO:0000256" key="2">
    <source>
        <dbReference type="ARBA" id="ARBA00022723"/>
    </source>
</evidence>
<protein>
    <recommendedName>
        <fullName evidence="5">Rieske domain-containing protein</fullName>
    </recommendedName>
</protein>
<organism evidence="6">
    <name type="scientific">uncultured Thermomicrobiales bacterium</name>
    <dbReference type="NCBI Taxonomy" id="1645740"/>
    <lineage>
        <taxon>Bacteria</taxon>
        <taxon>Pseudomonadati</taxon>
        <taxon>Thermomicrobiota</taxon>
        <taxon>Thermomicrobia</taxon>
        <taxon>Thermomicrobiales</taxon>
        <taxon>environmental samples</taxon>
    </lineage>
</organism>
<keyword evidence="2" id="KW-0479">Metal-binding</keyword>
<evidence type="ECO:0000256" key="1">
    <source>
        <dbReference type="ARBA" id="ARBA00022714"/>
    </source>
</evidence>
<proteinExistence type="predicted"/>
<dbReference type="CDD" id="cd03467">
    <property type="entry name" value="Rieske"/>
    <property type="match status" value="1"/>
</dbReference>
<dbReference type="PANTHER" id="PTHR21496">
    <property type="entry name" value="FERREDOXIN-RELATED"/>
    <property type="match status" value="1"/>
</dbReference>
<feature type="domain" description="Rieske" evidence="5">
    <location>
        <begin position="3"/>
        <end position="108"/>
    </location>
</feature>
<dbReference type="InterPro" id="IPR036922">
    <property type="entry name" value="Rieske_2Fe-2S_sf"/>
</dbReference>
<accession>A0A6J4V619</accession>
<reference evidence="6" key="1">
    <citation type="submission" date="2020-02" db="EMBL/GenBank/DDBJ databases">
        <authorList>
            <person name="Meier V. D."/>
        </authorList>
    </citation>
    <scope>NUCLEOTIDE SEQUENCE</scope>
    <source>
        <strain evidence="6">AVDCRST_MAG19</strain>
    </source>
</reference>
<evidence type="ECO:0000256" key="4">
    <source>
        <dbReference type="ARBA" id="ARBA00023014"/>
    </source>
</evidence>
<dbReference type="AlphaFoldDB" id="A0A6J4V619"/>
<sequence length="149" mass="16402">MKHVVASVDEIPPGGRKIVEVAGRSVGVFNLEGEFFALRNSCPHQGGELCRGPLSGWVSSRGPGDYDYSRPGEILRCPWHGWEFDIKTGQSWFDPRRVRVRSYEVFVEVSAPPEDDAAGAVEGPEKGPYVAETYPVSVERRSVVVDVPS</sequence>
<evidence type="ECO:0000256" key="3">
    <source>
        <dbReference type="ARBA" id="ARBA00023004"/>
    </source>
</evidence>
<keyword evidence="1" id="KW-0001">2Fe-2S</keyword>
<keyword evidence="3" id="KW-0408">Iron</keyword>
<keyword evidence="4" id="KW-0411">Iron-sulfur</keyword>
<evidence type="ECO:0000313" key="6">
    <source>
        <dbReference type="EMBL" id="CAA9568212.1"/>
    </source>
</evidence>
<dbReference type="GO" id="GO:0051537">
    <property type="term" value="F:2 iron, 2 sulfur cluster binding"/>
    <property type="evidence" value="ECO:0007669"/>
    <property type="project" value="UniProtKB-KW"/>
</dbReference>
<dbReference type="Pfam" id="PF00355">
    <property type="entry name" value="Rieske"/>
    <property type="match status" value="1"/>
</dbReference>
<dbReference type="InterPro" id="IPR017941">
    <property type="entry name" value="Rieske_2Fe-2S"/>
</dbReference>